<sequence>MPSILSRITWLEDDDASVDGHLVRLATHQAPATALFTDVERVAYYNRFRVRDGRVSIASVVLVRLPIGMYYPKKSCLANQFDRELDSLVTSGYISYRLERYVNYESFKRPSAYEQTPTPLTIDQLVGCFETLFGLLLLGTGLFILELLSRWIVPLRTLLTFPQTE</sequence>
<dbReference type="EnsemblMetazoa" id="AMAM009388-RA">
    <property type="protein sequence ID" value="AMAM009388-PA"/>
    <property type="gene ID" value="AMAM009388"/>
</dbReference>
<dbReference type="Proteomes" id="UP000075901">
    <property type="component" value="Unassembled WGS sequence"/>
</dbReference>
<keyword evidence="1" id="KW-0472">Membrane</keyword>
<dbReference type="AlphaFoldDB" id="A0A182SLX9"/>
<protein>
    <recommendedName>
        <fullName evidence="4">Ionotropic glutamate receptor L-glutamate and glycine-binding domain-containing protein</fullName>
    </recommendedName>
</protein>
<keyword evidence="3" id="KW-1185">Reference proteome</keyword>
<reference evidence="3" key="1">
    <citation type="submission" date="2013-09" db="EMBL/GenBank/DDBJ databases">
        <title>The Genome Sequence of Anopheles maculatus species B.</title>
        <authorList>
            <consortium name="The Broad Institute Genomics Platform"/>
            <person name="Neafsey D.E."/>
            <person name="Besansky N."/>
            <person name="Howell P."/>
            <person name="Walton C."/>
            <person name="Young S.K."/>
            <person name="Zeng Q."/>
            <person name="Gargeya S."/>
            <person name="Fitzgerald M."/>
            <person name="Haas B."/>
            <person name="Abouelleil A."/>
            <person name="Allen A.W."/>
            <person name="Alvarado L."/>
            <person name="Arachchi H.M."/>
            <person name="Berlin A.M."/>
            <person name="Chapman S.B."/>
            <person name="Gainer-Dewar J."/>
            <person name="Goldberg J."/>
            <person name="Griggs A."/>
            <person name="Gujja S."/>
            <person name="Hansen M."/>
            <person name="Howarth C."/>
            <person name="Imamovic A."/>
            <person name="Ireland A."/>
            <person name="Larimer J."/>
            <person name="McCowan C."/>
            <person name="Murphy C."/>
            <person name="Pearson M."/>
            <person name="Poon T.W."/>
            <person name="Priest M."/>
            <person name="Roberts A."/>
            <person name="Saif S."/>
            <person name="Shea T."/>
            <person name="Sisk P."/>
            <person name="Sykes S."/>
            <person name="Wortman J."/>
            <person name="Nusbaum C."/>
            <person name="Birren B."/>
        </authorList>
    </citation>
    <scope>NUCLEOTIDE SEQUENCE [LARGE SCALE GENOMIC DNA]</scope>
    <source>
        <strain evidence="3">maculatus3</strain>
    </source>
</reference>
<organism evidence="2 3">
    <name type="scientific">Anopheles maculatus</name>
    <dbReference type="NCBI Taxonomy" id="74869"/>
    <lineage>
        <taxon>Eukaryota</taxon>
        <taxon>Metazoa</taxon>
        <taxon>Ecdysozoa</taxon>
        <taxon>Arthropoda</taxon>
        <taxon>Hexapoda</taxon>
        <taxon>Insecta</taxon>
        <taxon>Pterygota</taxon>
        <taxon>Neoptera</taxon>
        <taxon>Endopterygota</taxon>
        <taxon>Diptera</taxon>
        <taxon>Nematocera</taxon>
        <taxon>Culicoidea</taxon>
        <taxon>Culicidae</taxon>
        <taxon>Anophelinae</taxon>
        <taxon>Anopheles</taxon>
        <taxon>Anopheles maculatus group</taxon>
    </lineage>
</organism>
<feature type="transmembrane region" description="Helical" evidence="1">
    <location>
        <begin position="132"/>
        <end position="153"/>
    </location>
</feature>
<dbReference type="VEuPathDB" id="VectorBase:AMAM009388"/>
<evidence type="ECO:0000313" key="2">
    <source>
        <dbReference type="EnsemblMetazoa" id="AMAM009388-PA"/>
    </source>
</evidence>
<reference evidence="2" key="2">
    <citation type="submission" date="2020-05" db="UniProtKB">
        <authorList>
            <consortium name="EnsemblMetazoa"/>
        </authorList>
    </citation>
    <scope>IDENTIFICATION</scope>
    <source>
        <strain evidence="2">maculatus3</strain>
    </source>
</reference>
<evidence type="ECO:0008006" key="4">
    <source>
        <dbReference type="Google" id="ProtNLM"/>
    </source>
</evidence>
<name>A0A182SLX9_9DIPT</name>
<proteinExistence type="predicted"/>
<keyword evidence="1" id="KW-1133">Transmembrane helix</keyword>
<accession>A0A182SLX9</accession>
<dbReference type="SUPFAM" id="SSF53850">
    <property type="entry name" value="Periplasmic binding protein-like II"/>
    <property type="match status" value="1"/>
</dbReference>
<evidence type="ECO:0000313" key="3">
    <source>
        <dbReference type="Proteomes" id="UP000075901"/>
    </source>
</evidence>
<keyword evidence="1" id="KW-0812">Transmembrane</keyword>
<evidence type="ECO:0000256" key="1">
    <source>
        <dbReference type="SAM" id="Phobius"/>
    </source>
</evidence>